<dbReference type="InterPro" id="IPR008969">
    <property type="entry name" value="CarboxyPept-like_regulatory"/>
</dbReference>
<keyword evidence="2" id="KW-0472">Membrane</keyword>
<keyword evidence="7" id="KW-0121">Carboxypeptidase</keyword>
<sequence length="1143" mass="124127">MKNNRKCMMRAAMLVALVLLVPVVVLAQYRAGLQGSVTDPDGAVIPNAKITLVDKATNRTLQTTSNADGTYSFSRLAPSNYMLTVEATGFVKEQLSNVTVQGEVTTGLDVKLHVGAVTETVQVTDATPLINTQNAQVGGTISTEQIQSLPSTGRDPFQLLQLAPGMYGDSSRSGSGGANNLPGNAGPGGASTTSSIFQTENQAQVSANGTRNISNNMQVDGVSVNSLAWGGAAVITPNEESVKEVRVSANPYDAESGHNSGGQVLVVSKAGSNSWHGSGFFKFHRPGLNAYQRYNGPNTKTLRDSNKFNQFGGSVGGPIWKDKLFFFFSYETLRNNSISYGNDWYETPQYIQTLASRKANGIGSRLYNYKGMGVSYTGINGRTCSDIGLTSASCRNVNGGLDLGSPTSTALGTPDPTYVSSGTPGVGGGFDGAPDIFNVTTANPVQNTFQQFQGRADAQITQHDLLTYTTYWVPSNSTFYNGPIRSANLWHSSRLNYSASLLWNHIFSPTLVNEVRGNVSRWYFNEVTSNPQEPWGLPTLTTDTPGTIATGLQPAGAPGPGVFYQTTYNFRDVVTKTISSHTIKAGADLYWEQDNDVQAGAARPQYFFRNLWDVANDVPYKESGNFDPRTGSPTSNKKYIRSNIWAGFIQDDWKALPNLTLNFGLRWEYFTPVREKYNNLSNVVLGQGNALLTGASIRVGGDLYGASKNNWGPQVGFAFTPKMAWSKPFVIRGGFGIGYNRMQEAITLNGRANPPLVTNLTLQCTDVNARTGCGSILYQTPSSPTSFDGYPSNPAARQTFDSKGLPVGGTALSLTGFPLSLPTPVTYGYSLTASQELGGNWVATVGYQGSSTRHYTRQLNLNWNYPNIRDSRIQNMYFYVNDANANFNAGWVELNHRFSRMFDIDAQYRYAKSMDNGSNDYYIGEYPYDIRFATGPSDYDVKHNVKLYGTFRPVIFRGNDWKEKVAGKWEFSGIMNWHSGYPWQPLYSNYGGNIVYSGSGYSSLRAGGYRGGAGASQSNDAFKTGSNYSGGALNYFTIPNYTAGSGIPPAPGVGRNSLRGPGYFNLDMSAQKGFGLPNWGFLGDSAKFVVRADFFNIFNKLNLDPASITNVISSDGVTSNPQFGIAQRALGARVIEFTGRFNF</sequence>
<evidence type="ECO:0000313" key="8">
    <source>
        <dbReference type="Proteomes" id="UP000321820"/>
    </source>
</evidence>
<dbReference type="AlphaFoldDB" id="A0A5B9EHI8"/>
<dbReference type="OrthoDB" id="97893at2"/>
<keyword evidence="8" id="KW-1185">Reference proteome</keyword>
<dbReference type="Gene3D" id="2.60.40.1120">
    <property type="entry name" value="Carboxypeptidase-like, regulatory domain"/>
    <property type="match status" value="1"/>
</dbReference>
<dbReference type="Pfam" id="PF13620">
    <property type="entry name" value="CarboxypepD_reg"/>
    <property type="match status" value="1"/>
</dbReference>
<dbReference type="Proteomes" id="UP000321820">
    <property type="component" value="Chromosome"/>
</dbReference>
<keyword evidence="7" id="KW-0645">Protease</keyword>
<feature type="chain" id="PRO_5022687625" evidence="5">
    <location>
        <begin position="28"/>
        <end position="1143"/>
    </location>
</feature>
<feature type="region of interest" description="Disordered" evidence="4">
    <location>
        <begin position="166"/>
        <end position="194"/>
    </location>
</feature>
<keyword evidence="3" id="KW-0998">Cell outer membrane</keyword>
<keyword evidence="7" id="KW-0378">Hydrolase</keyword>
<evidence type="ECO:0000256" key="5">
    <source>
        <dbReference type="SAM" id="SignalP"/>
    </source>
</evidence>
<evidence type="ECO:0000256" key="2">
    <source>
        <dbReference type="ARBA" id="ARBA00023136"/>
    </source>
</evidence>
<accession>A0A5B9EHI8</accession>
<protein>
    <submittedName>
        <fullName evidence="7">Carboxypeptidase regulatory-like domain-containing protein</fullName>
    </submittedName>
</protein>
<dbReference type="SUPFAM" id="SSF49464">
    <property type="entry name" value="Carboxypeptidase regulatory domain-like"/>
    <property type="match status" value="1"/>
</dbReference>
<evidence type="ECO:0000313" key="7">
    <source>
        <dbReference type="EMBL" id="QEE29901.1"/>
    </source>
</evidence>
<comment type="subcellular location">
    <subcellularLocation>
        <location evidence="1">Cell outer membrane</location>
    </subcellularLocation>
</comment>
<dbReference type="RefSeq" id="WP_147649171.1">
    <property type="nucleotide sequence ID" value="NZ_CP042806.1"/>
</dbReference>
<dbReference type="KEGG" id="talb:FTW19_19125"/>
<dbReference type="Gene3D" id="2.40.170.20">
    <property type="entry name" value="TonB-dependent receptor, beta-barrel domain"/>
    <property type="match status" value="1"/>
</dbReference>
<evidence type="ECO:0000259" key="6">
    <source>
        <dbReference type="Pfam" id="PF25183"/>
    </source>
</evidence>
<dbReference type="SUPFAM" id="SSF56935">
    <property type="entry name" value="Porins"/>
    <property type="match status" value="1"/>
</dbReference>
<dbReference type="InterPro" id="IPR036942">
    <property type="entry name" value="Beta-barrel_TonB_sf"/>
</dbReference>
<dbReference type="Pfam" id="PF25183">
    <property type="entry name" value="OMP_b-brl_4"/>
    <property type="match status" value="1"/>
</dbReference>
<dbReference type="InterPro" id="IPR057601">
    <property type="entry name" value="Oar-like_b-barrel"/>
</dbReference>
<organism evidence="7 8">
    <name type="scientific">Terriglobus albidus</name>
    <dbReference type="NCBI Taxonomy" id="1592106"/>
    <lineage>
        <taxon>Bacteria</taxon>
        <taxon>Pseudomonadati</taxon>
        <taxon>Acidobacteriota</taxon>
        <taxon>Terriglobia</taxon>
        <taxon>Terriglobales</taxon>
        <taxon>Acidobacteriaceae</taxon>
        <taxon>Terriglobus</taxon>
    </lineage>
</organism>
<gene>
    <name evidence="7" type="ORF">FTW19_19125</name>
</gene>
<dbReference type="EMBL" id="CP042806">
    <property type="protein sequence ID" value="QEE29901.1"/>
    <property type="molecule type" value="Genomic_DNA"/>
</dbReference>
<feature type="signal peptide" evidence="5">
    <location>
        <begin position="1"/>
        <end position="27"/>
    </location>
</feature>
<proteinExistence type="predicted"/>
<evidence type="ECO:0000256" key="3">
    <source>
        <dbReference type="ARBA" id="ARBA00023237"/>
    </source>
</evidence>
<keyword evidence="5" id="KW-0732">Signal</keyword>
<reference evidence="7 8" key="1">
    <citation type="submission" date="2019-08" db="EMBL/GenBank/DDBJ databases">
        <title>Complete genome sequence of Terriglobus albidus strain ORNL.</title>
        <authorList>
            <person name="Podar M."/>
        </authorList>
    </citation>
    <scope>NUCLEOTIDE SEQUENCE [LARGE SCALE GENOMIC DNA]</scope>
    <source>
        <strain evidence="7 8">ORNL</strain>
    </source>
</reference>
<name>A0A5B9EHI8_9BACT</name>
<evidence type="ECO:0000256" key="4">
    <source>
        <dbReference type="SAM" id="MobiDB-lite"/>
    </source>
</evidence>
<evidence type="ECO:0000256" key="1">
    <source>
        <dbReference type="ARBA" id="ARBA00004442"/>
    </source>
</evidence>
<dbReference type="GO" id="GO:0004180">
    <property type="term" value="F:carboxypeptidase activity"/>
    <property type="evidence" value="ECO:0007669"/>
    <property type="project" value="UniProtKB-KW"/>
</dbReference>
<dbReference type="GO" id="GO:0009279">
    <property type="term" value="C:cell outer membrane"/>
    <property type="evidence" value="ECO:0007669"/>
    <property type="project" value="UniProtKB-SubCell"/>
</dbReference>
<feature type="domain" description="TonB-dependent transporter Oar-like beta-barrel" evidence="6">
    <location>
        <begin position="267"/>
        <end position="1135"/>
    </location>
</feature>